<evidence type="ECO:0000256" key="3">
    <source>
        <dbReference type="ARBA" id="ARBA00022448"/>
    </source>
</evidence>
<comment type="caution">
    <text evidence="11">The sequence shown here is derived from an EMBL/GenBank/DDBJ whole genome shotgun (WGS) entry which is preliminary data.</text>
</comment>
<dbReference type="GO" id="GO:0005886">
    <property type="term" value="C:plasma membrane"/>
    <property type="evidence" value="ECO:0007669"/>
    <property type="project" value="UniProtKB-SubCell"/>
</dbReference>
<dbReference type="NCBIfam" id="TIGR01727">
    <property type="entry name" value="oligo_HPY"/>
    <property type="match status" value="1"/>
</dbReference>
<dbReference type="Pfam" id="PF08352">
    <property type="entry name" value="oligo_HPY"/>
    <property type="match status" value="1"/>
</dbReference>
<evidence type="ECO:0000256" key="1">
    <source>
        <dbReference type="ARBA" id="ARBA00004202"/>
    </source>
</evidence>
<dbReference type="Gene3D" id="3.40.50.300">
    <property type="entry name" value="P-loop containing nucleotide triphosphate hydrolases"/>
    <property type="match status" value="1"/>
</dbReference>
<dbReference type="InterPro" id="IPR050388">
    <property type="entry name" value="ABC_Ni/Peptide_Import"/>
</dbReference>
<dbReference type="CDD" id="cd03257">
    <property type="entry name" value="ABC_NikE_OppD_transporters"/>
    <property type="match status" value="1"/>
</dbReference>
<dbReference type="PANTHER" id="PTHR43297:SF14">
    <property type="entry name" value="ATPASE AAA-TYPE CORE DOMAIN-CONTAINING PROTEIN"/>
    <property type="match status" value="1"/>
</dbReference>
<comment type="subcellular location">
    <subcellularLocation>
        <location evidence="1">Cell membrane</location>
        <topology evidence="1">Peripheral membrane protein</topology>
    </subcellularLocation>
</comment>
<evidence type="ECO:0000259" key="10">
    <source>
        <dbReference type="PROSITE" id="PS50893"/>
    </source>
</evidence>
<evidence type="ECO:0000313" key="11">
    <source>
        <dbReference type="EMBL" id="HIU44648.1"/>
    </source>
</evidence>
<comment type="similarity">
    <text evidence="2">Belongs to the ABC transporter superfamily.</text>
</comment>
<keyword evidence="4" id="KW-1003">Cell membrane</keyword>
<dbReference type="GO" id="GO:0005524">
    <property type="term" value="F:ATP binding"/>
    <property type="evidence" value="ECO:0007669"/>
    <property type="project" value="UniProtKB-KW"/>
</dbReference>
<dbReference type="GO" id="GO:0015833">
    <property type="term" value="P:peptide transport"/>
    <property type="evidence" value="ECO:0007669"/>
    <property type="project" value="InterPro"/>
</dbReference>
<evidence type="ECO:0000256" key="5">
    <source>
        <dbReference type="ARBA" id="ARBA00022519"/>
    </source>
</evidence>
<gene>
    <name evidence="11" type="ORF">IAB67_10180</name>
</gene>
<dbReference type="Pfam" id="PF00005">
    <property type="entry name" value="ABC_tran"/>
    <property type="match status" value="1"/>
</dbReference>
<evidence type="ECO:0000256" key="4">
    <source>
        <dbReference type="ARBA" id="ARBA00022475"/>
    </source>
</evidence>
<dbReference type="SMART" id="SM00382">
    <property type="entry name" value="AAA"/>
    <property type="match status" value="1"/>
</dbReference>
<reference evidence="11" key="1">
    <citation type="submission" date="2020-10" db="EMBL/GenBank/DDBJ databases">
        <authorList>
            <person name="Gilroy R."/>
        </authorList>
    </citation>
    <scope>NUCLEOTIDE SEQUENCE</scope>
    <source>
        <strain evidence="11">CHK191-8634</strain>
    </source>
</reference>
<dbReference type="InterPro" id="IPR003439">
    <property type="entry name" value="ABC_transporter-like_ATP-bd"/>
</dbReference>
<organism evidence="11 12">
    <name type="scientific">Candidatus Ventrousia excrementavium</name>
    <dbReference type="NCBI Taxonomy" id="2840961"/>
    <lineage>
        <taxon>Bacteria</taxon>
        <taxon>Bacillati</taxon>
        <taxon>Bacillota</taxon>
        <taxon>Clostridia</taxon>
        <taxon>Eubacteriales</taxon>
        <taxon>Clostridiaceae</taxon>
        <taxon>Clostridiaceae incertae sedis</taxon>
        <taxon>Candidatus Ventrousia</taxon>
    </lineage>
</organism>
<proteinExistence type="inferred from homology"/>
<keyword evidence="8" id="KW-1278">Translocase</keyword>
<dbReference type="InterPro" id="IPR013563">
    <property type="entry name" value="Oligopep_ABC_C"/>
</dbReference>
<reference evidence="11" key="2">
    <citation type="journal article" date="2021" name="PeerJ">
        <title>Extensive microbial diversity within the chicken gut microbiome revealed by metagenomics and culture.</title>
        <authorList>
            <person name="Gilroy R."/>
            <person name="Ravi A."/>
            <person name="Getino M."/>
            <person name="Pursley I."/>
            <person name="Horton D.L."/>
            <person name="Alikhan N.F."/>
            <person name="Baker D."/>
            <person name="Gharbi K."/>
            <person name="Hall N."/>
            <person name="Watson M."/>
            <person name="Adriaenssens E.M."/>
            <person name="Foster-Nyarko E."/>
            <person name="Jarju S."/>
            <person name="Secka A."/>
            <person name="Antonio M."/>
            <person name="Oren A."/>
            <person name="Chaudhuri R.R."/>
            <person name="La Ragione R."/>
            <person name="Hildebrand F."/>
            <person name="Pallen M.J."/>
        </authorList>
    </citation>
    <scope>NUCLEOTIDE SEQUENCE</scope>
    <source>
        <strain evidence="11">CHK191-8634</strain>
    </source>
</reference>
<evidence type="ECO:0000256" key="6">
    <source>
        <dbReference type="ARBA" id="ARBA00022741"/>
    </source>
</evidence>
<dbReference type="InterPro" id="IPR027417">
    <property type="entry name" value="P-loop_NTPase"/>
</dbReference>
<evidence type="ECO:0000256" key="7">
    <source>
        <dbReference type="ARBA" id="ARBA00022840"/>
    </source>
</evidence>
<name>A0A9D1S2S0_9CLOT</name>
<evidence type="ECO:0000256" key="8">
    <source>
        <dbReference type="ARBA" id="ARBA00022967"/>
    </source>
</evidence>
<dbReference type="GO" id="GO:0016887">
    <property type="term" value="F:ATP hydrolysis activity"/>
    <property type="evidence" value="ECO:0007669"/>
    <property type="project" value="InterPro"/>
</dbReference>
<keyword evidence="6" id="KW-0547">Nucleotide-binding</keyword>
<dbReference type="InterPro" id="IPR003593">
    <property type="entry name" value="AAA+_ATPase"/>
</dbReference>
<evidence type="ECO:0000256" key="9">
    <source>
        <dbReference type="ARBA" id="ARBA00023136"/>
    </source>
</evidence>
<dbReference type="SUPFAM" id="SSF52540">
    <property type="entry name" value="P-loop containing nucleoside triphosphate hydrolases"/>
    <property type="match status" value="1"/>
</dbReference>
<keyword evidence="3" id="KW-0813">Transport</keyword>
<protein>
    <submittedName>
        <fullName evidence="11">ABC transporter ATP-binding protein</fullName>
    </submittedName>
</protein>
<keyword evidence="9" id="KW-0472">Membrane</keyword>
<evidence type="ECO:0000256" key="2">
    <source>
        <dbReference type="ARBA" id="ARBA00005417"/>
    </source>
</evidence>
<feature type="domain" description="ABC transporter" evidence="10">
    <location>
        <begin position="7"/>
        <end position="258"/>
    </location>
</feature>
<dbReference type="Proteomes" id="UP000824073">
    <property type="component" value="Unassembled WGS sequence"/>
</dbReference>
<evidence type="ECO:0000313" key="12">
    <source>
        <dbReference type="Proteomes" id="UP000824073"/>
    </source>
</evidence>
<sequence>MQEEKLLTVKNLCTSFHTPEGVVRSVDGVSFDVSRGETLALVGESGCGKTVTSLSLIGLLAETAAVTADTLRFDGRDLLSLDREQRRLVRGSGISMIFQEPMTSLNPVYRIDRQIGEVFTCHNPGMSKKEVRERSIEMLRKVGVPNPEERLRVYPHQLSGGLRQRVMIAIALAAGAPLVIADEPTTALDVTIQAQILQLLRELQQENGMSMILITHDFGVVSQLAQRVAVMYAGRIVEEGSVEEIFRDPQHPYTQLLILSIPGIKVKRGGRLESISGAVPNPLRFPSGCRFHPRCPYAMDICRQKVPPETEKDGRRVSCFLRGGEYAE</sequence>
<dbReference type="AlphaFoldDB" id="A0A9D1S2S0"/>
<dbReference type="PANTHER" id="PTHR43297">
    <property type="entry name" value="OLIGOPEPTIDE TRANSPORT ATP-BINDING PROTEIN APPD"/>
    <property type="match status" value="1"/>
</dbReference>
<accession>A0A9D1S2S0</accession>
<keyword evidence="5" id="KW-0997">Cell inner membrane</keyword>
<dbReference type="EMBL" id="DVMR01000079">
    <property type="protein sequence ID" value="HIU44648.1"/>
    <property type="molecule type" value="Genomic_DNA"/>
</dbReference>
<dbReference type="FunFam" id="3.40.50.300:FF:000016">
    <property type="entry name" value="Oligopeptide ABC transporter ATP-binding component"/>
    <property type="match status" value="1"/>
</dbReference>
<dbReference type="PROSITE" id="PS50893">
    <property type="entry name" value="ABC_TRANSPORTER_2"/>
    <property type="match status" value="1"/>
</dbReference>
<keyword evidence="7 11" id="KW-0067">ATP-binding</keyword>